<comment type="caution">
    <text evidence="4">The sequence shown here is derived from an EMBL/GenBank/DDBJ whole genome shotgun (WGS) entry which is preliminary data.</text>
</comment>
<dbReference type="InterPro" id="IPR001387">
    <property type="entry name" value="Cro/C1-type_HTH"/>
</dbReference>
<gene>
    <name evidence="4" type="ORF">KL771_03590</name>
</gene>
<dbReference type="EMBL" id="JAHHZF010000002">
    <property type="protein sequence ID" value="MBT9288516.1"/>
    <property type="molecule type" value="Genomic_DNA"/>
</dbReference>
<feature type="domain" description="HTH cro/C1-type" evidence="3">
    <location>
        <begin position="36"/>
        <end position="90"/>
    </location>
</feature>
<feature type="region of interest" description="Disordered" evidence="2">
    <location>
        <begin position="1"/>
        <end position="27"/>
    </location>
</feature>
<dbReference type="Pfam" id="PF01381">
    <property type="entry name" value="HTH_3"/>
    <property type="match status" value="1"/>
</dbReference>
<dbReference type="InterPro" id="IPR050807">
    <property type="entry name" value="TransReg_Diox_bact_type"/>
</dbReference>
<dbReference type="GO" id="GO:0005829">
    <property type="term" value="C:cytosol"/>
    <property type="evidence" value="ECO:0007669"/>
    <property type="project" value="TreeGrafter"/>
</dbReference>
<accession>A0A947GBW2</accession>
<evidence type="ECO:0000259" key="3">
    <source>
        <dbReference type="PROSITE" id="PS50943"/>
    </source>
</evidence>
<evidence type="ECO:0000313" key="4">
    <source>
        <dbReference type="EMBL" id="MBT9288516.1"/>
    </source>
</evidence>
<dbReference type="InterPro" id="IPR014710">
    <property type="entry name" value="RmlC-like_jellyroll"/>
</dbReference>
<dbReference type="InterPro" id="IPR013096">
    <property type="entry name" value="Cupin_2"/>
</dbReference>
<dbReference type="InterPro" id="IPR011051">
    <property type="entry name" value="RmlC_Cupin_sf"/>
</dbReference>
<evidence type="ECO:0000313" key="5">
    <source>
        <dbReference type="Proteomes" id="UP000766595"/>
    </source>
</evidence>
<keyword evidence="1" id="KW-0238">DNA-binding</keyword>
<dbReference type="PANTHER" id="PTHR46797">
    <property type="entry name" value="HTH-TYPE TRANSCRIPTIONAL REGULATOR"/>
    <property type="match status" value="1"/>
</dbReference>
<evidence type="ECO:0000256" key="1">
    <source>
        <dbReference type="ARBA" id="ARBA00023125"/>
    </source>
</evidence>
<protein>
    <submittedName>
        <fullName evidence="4">XRE family transcriptional regulator</fullName>
    </submittedName>
</protein>
<dbReference type="GO" id="GO:0003700">
    <property type="term" value="F:DNA-binding transcription factor activity"/>
    <property type="evidence" value="ECO:0007669"/>
    <property type="project" value="TreeGrafter"/>
</dbReference>
<dbReference type="PANTHER" id="PTHR46797:SF1">
    <property type="entry name" value="METHYLPHOSPHONATE SYNTHASE"/>
    <property type="match status" value="1"/>
</dbReference>
<dbReference type="PROSITE" id="PS50943">
    <property type="entry name" value="HTH_CROC1"/>
    <property type="match status" value="1"/>
</dbReference>
<dbReference type="Pfam" id="PF07883">
    <property type="entry name" value="Cupin_2"/>
    <property type="match status" value="1"/>
</dbReference>
<reference evidence="4 5" key="1">
    <citation type="submission" date="2021-06" db="EMBL/GenBank/DDBJ databases">
        <authorList>
            <person name="Grouzdev D.S."/>
            <person name="Koziaeva V."/>
        </authorList>
    </citation>
    <scope>NUCLEOTIDE SEQUENCE [LARGE SCALE GENOMIC DNA]</scope>
    <source>
        <strain evidence="4 5">22</strain>
    </source>
</reference>
<dbReference type="GO" id="GO:0003677">
    <property type="term" value="F:DNA binding"/>
    <property type="evidence" value="ECO:0007669"/>
    <property type="project" value="UniProtKB-KW"/>
</dbReference>
<dbReference type="RefSeq" id="WP_261967198.1">
    <property type="nucleotide sequence ID" value="NZ_JAHHZF010000002.1"/>
</dbReference>
<dbReference type="Proteomes" id="UP000766595">
    <property type="component" value="Unassembled WGS sequence"/>
</dbReference>
<dbReference type="SMART" id="SM00530">
    <property type="entry name" value="HTH_XRE"/>
    <property type="match status" value="1"/>
</dbReference>
<dbReference type="Gene3D" id="1.10.260.40">
    <property type="entry name" value="lambda repressor-like DNA-binding domains"/>
    <property type="match status" value="1"/>
</dbReference>
<dbReference type="Gene3D" id="2.60.120.10">
    <property type="entry name" value="Jelly Rolls"/>
    <property type="match status" value="1"/>
</dbReference>
<dbReference type="SUPFAM" id="SSF51182">
    <property type="entry name" value="RmlC-like cupins"/>
    <property type="match status" value="1"/>
</dbReference>
<proteinExistence type="predicted"/>
<sequence length="214" mass="23292">MSTAEVTMTDAETGEEGPPGWEGPATSVNAAVGRTLRELRELKGITARDLAQRAGVSAAMVSRIETGQVSPSLSVLEMIAGALEVPIAGLFRDTGSAVADFTLVRGGEGLRSRRILGEHEHEFVMLGFHRRRDLQFESVIVTIERNEAAAPPTYTGHGCVFIYVLEGEAIYRYGNQEMRLGAGDSVCLDAEIRYGIQKVLSPKLRFLSVQAERR</sequence>
<dbReference type="CDD" id="cd00093">
    <property type="entry name" value="HTH_XRE"/>
    <property type="match status" value="1"/>
</dbReference>
<dbReference type="CDD" id="cd02209">
    <property type="entry name" value="cupin_XRE_C"/>
    <property type="match status" value="1"/>
</dbReference>
<organism evidence="4 5">
    <name type="scientific">Prosthecodimorpha staleyi</name>
    <dbReference type="NCBI Taxonomy" id="2840188"/>
    <lineage>
        <taxon>Bacteria</taxon>
        <taxon>Pseudomonadati</taxon>
        <taxon>Pseudomonadota</taxon>
        <taxon>Alphaproteobacteria</taxon>
        <taxon>Hyphomicrobiales</taxon>
        <taxon>Ancalomicrobiaceae</taxon>
        <taxon>Prosthecodimorpha</taxon>
    </lineage>
</organism>
<dbReference type="SUPFAM" id="SSF47413">
    <property type="entry name" value="lambda repressor-like DNA-binding domains"/>
    <property type="match status" value="1"/>
</dbReference>
<dbReference type="AlphaFoldDB" id="A0A947GBW2"/>
<name>A0A947GBW2_9HYPH</name>
<evidence type="ECO:0000256" key="2">
    <source>
        <dbReference type="SAM" id="MobiDB-lite"/>
    </source>
</evidence>
<keyword evidence="5" id="KW-1185">Reference proteome</keyword>
<dbReference type="InterPro" id="IPR010982">
    <property type="entry name" value="Lambda_DNA-bd_dom_sf"/>
</dbReference>